<feature type="domain" description="Protein kinase" evidence="9">
    <location>
        <begin position="1"/>
        <end position="242"/>
    </location>
</feature>
<evidence type="ECO:0000256" key="7">
    <source>
        <dbReference type="SAM" id="MobiDB-lite"/>
    </source>
</evidence>
<name>A0ABP8ZB25_9ACTN</name>
<keyword evidence="6" id="KW-0067">ATP-binding</keyword>
<evidence type="ECO:0000313" key="11">
    <source>
        <dbReference type="Proteomes" id="UP001499882"/>
    </source>
</evidence>
<proteinExistence type="predicted"/>
<keyword evidence="5" id="KW-0418">Kinase</keyword>
<keyword evidence="4" id="KW-0547">Nucleotide-binding</keyword>
<dbReference type="Pfam" id="PF00069">
    <property type="entry name" value="Pkinase"/>
    <property type="match status" value="1"/>
</dbReference>
<keyword evidence="3" id="KW-0808">Transferase</keyword>
<feature type="transmembrane region" description="Helical" evidence="8">
    <location>
        <begin position="301"/>
        <end position="323"/>
    </location>
</feature>
<feature type="compositionally biased region" description="Low complexity" evidence="7">
    <location>
        <begin position="332"/>
        <end position="352"/>
    </location>
</feature>
<evidence type="ECO:0000256" key="8">
    <source>
        <dbReference type="SAM" id="Phobius"/>
    </source>
</evidence>
<feature type="region of interest" description="Disordered" evidence="7">
    <location>
        <begin position="253"/>
        <end position="297"/>
    </location>
</feature>
<organism evidence="10 11">
    <name type="scientific">Nocardioides endophyticus</name>
    <dbReference type="NCBI Taxonomy" id="1353775"/>
    <lineage>
        <taxon>Bacteria</taxon>
        <taxon>Bacillati</taxon>
        <taxon>Actinomycetota</taxon>
        <taxon>Actinomycetes</taxon>
        <taxon>Propionibacteriales</taxon>
        <taxon>Nocardioidaceae</taxon>
        <taxon>Nocardioides</taxon>
    </lineage>
</organism>
<dbReference type="PANTHER" id="PTHR43289:SF6">
    <property type="entry name" value="SERINE_THREONINE-PROTEIN KINASE NEKL-3"/>
    <property type="match status" value="1"/>
</dbReference>
<dbReference type="CDD" id="cd14014">
    <property type="entry name" value="STKc_PknB_like"/>
    <property type="match status" value="1"/>
</dbReference>
<keyword evidence="11" id="KW-1185">Reference proteome</keyword>
<dbReference type="Proteomes" id="UP001499882">
    <property type="component" value="Unassembled WGS sequence"/>
</dbReference>
<reference evidence="11" key="1">
    <citation type="journal article" date="2019" name="Int. J. Syst. Evol. Microbiol.">
        <title>The Global Catalogue of Microorganisms (GCM) 10K type strain sequencing project: providing services to taxonomists for standard genome sequencing and annotation.</title>
        <authorList>
            <consortium name="The Broad Institute Genomics Platform"/>
            <consortium name="The Broad Institute Genome Sequencing Center for Infectious Disease"/>
            <person name="Wu L."/>
            <person name="Ma J."/>
        </authorList>
    </citation>
    <scope>NUCLEOTIDE SEQUENCE [LARGE SCALE GENOMIC DNA]</scope>
    <source>
        <strain evidence="11">JCM 18532</strain>
    </source>
</reference>
<feature type="compositionally biased region" description="Pro residues" evidence="7">
    <location>
        <begin position="281"/>
        <end position="294"/>
    </location>
</feature>
<dbReference type="InterPro" id="IPR011009">
    <property type="entry name" value="Kinase-like_dom_sf"/>
</dbReference>
<dbReference type="SMART" id="SM00220">
    <property type="entry name" value="S_TKc"/>
    <property type="match status" value="1"/>
</dbReference>
<protein>
    <recommendedName>
        <fullName evidence="1">non-specific serine/threonine protein kinase</fullName>
        <ecNumber evidence="1">2.7.11.1</ecNumber>
    </recommendedName>
</protein>
<dbReference type="InterPro" id="IPR000719">
    <property type="entry name" value="Prot_kinase_dom"/>
</dbReference>
<feature type="region of interest" description="Disordered" evidence="7">
    <location>
        <begin position="326"/>
        <end position="355"/>
    </location>
</feature>
<dbReference type="EMBL" id="BAABKN010000027">
    <property type="protein sequence ID" value="GAA4751544.1"/>
    <property type="molecule type" value="Genomic_DNA"/>
</dbReference>
<evidence type="ECO:0000256" key="1">
    <source>
        <dbReference type="ARBA" id="ARBA00012513"/>
    </source>
</evidence>
<dbReference type="PANTHER" id="PTHR43289">
    <property type="entry name" value="MITOGEN-ACTIVATED PROTEIN KINASE KINASE KINASE 20-RELATED"/>
    <property type="match status" value="1"/>
</dbReference>
<gene>
    <name evidence="10" type="ORF">GCM10023350_40990</name>
</gene>
<dbReference type="InterPro" id="IPR008271">
    <property type="entry name" value="Ser/Thr_kinase_AS"/>
</dbReference>
<dbReference type="EC" id="2.7.11.1" evidence="1"/>
<dbReference type="Gene3D" id="1.10.510.10">
    <property type="entry name" value="Transferase(Phosphotransferase) domain 1"/>
    <property type="match status" value="1"/>
</dbReference>
<evidence type="ECO:0000259" key="9">
    <source>
        <dbReference type="PROSITE" id="PS50011"/>
    </source>
</evidence>
<dbReference type="SUPFAM" id="SSF56112">
    <property type="entry name" value="Protein kinase-like (PK-like)"/>
    <property type="match status" value="1"/>
</dbReference>
<evidence type="ECO:0000256" key="5">
    <source>
        <dbReference type="ARBA" id="ARBA00022777"/>
    </source>
</evidence>
<evidence type="ECO:0000313" key="10">
    <source>
        <dbReference type="EMBL" id="GAA4751544.1"/>
    </source>
</evidence>
<accession>A0ABP8ZB25</accession>
<evidence type="ECO:0000256" key="3">
    <source>
        <dbReference type="ARBA" id="ARBA00022679"/>
    </source>
</evidence>
<comment type="caution">
    <text evidence="10">The sequence shown here is derived from an EMBL/GenBank/DDBJ whole genome shotgun (WGS) entry which is preliminary data.</text>
</comment>
<evidence type="ECO:0000256" key="4">
    <source>
        <dbReference type="ARBA" id="ARBA00022741"/>
    </source>
</evidence>
<evidence type="ECO:0000256" key="6">
    <source>
        <dbReference type="ARBA" id="ARBA00022840"/>
    </source>
</evidence>
<dbReference type="Gene3D" id="3.30.200.20">
    <property type="entry name" value="Phosphorylase Kinase, domain 1"/>
    <property type="match status" value="1"/>
</dbReference>
<dbReference type="PROSITE" id="PS00108">
    <property type="entry name" value="PROTEIN_KINASE_ST"/>
    <property type="match status" value="1"/>
</dbReference>
<keyword evidence="8" id="KW-0812">Transmembrane</keyword>
<sequence>MGAVWLGEDEVLGRQVALKRVGFGPGGDDLDLDRAEREARLAARLNHPHVVAVYDLLVEGDDRWLVMEYVAGATLAELVKRDGPLTPDQAAPLLRQVADALAAAHQAGIVHRDVKPSNILVTPDGQVKLSDFGIARAQADASLTQTGLVTGSPAYLAPEVASGQQATAASDVWSLGATMYHALTGRPPYDVGENLLGALYRIVHEEPPRLGASAGWLAPVLLATMAQQSEDRWSMAHVRDFLAGGPSAPLPAPLPRAVPVGAPSSPVPDPTSTQVIAAVPPGSPAPPGTPPPAPRPRRRSAVLPLLALAIVAVLVVIVVAWVLGNDDDPGAESKTPSSSPSGSSSAPPATTEGVTADGMENFMEDYLATVTSDPKAAWERLTPQFQEQSGKFGQYKKFWSDYQSADIIDFQADPDAMTVTYRVEYLHQDGQKTTDVVTLQLEGTDGNFLIAAES</sequence>
<keyword evidence="8" id="KW-1133">Transmembrane helix</keyword>
<keyword evidence="2" id="KW-0723">Serine/threonine-protein kinase</keyword>
<dbReference type="PROSITE" id="PS50011">
    <property type="entry name" value="PROTEIN_KINASE_DOM"/>
    <property type="match status" value="1"/>
</dbReference>
<keyword evidence="8" id="KW-0472">Membrane</keyword>
<evidence type="ECO:0000256" key="2">
    <source>
        <dbReference type="ARBA" id="ARBA00022527"/>
    </source>
</evidence>